<accession>A0A9Q3H2A5</accession>
<proteinExistence type="predicted"/>
<comment type="caution">
    <text evidence="1">The sequence shown here is derived from an EMBL/GenBank/DDBJ whole genome shotgun (WGS) entry which is preliminary data.</text>
</comment>
<evidence type="ECO:0000313" key="2">
    <source>
        <dbReference type="Proteomes" id="UP000765509"/>
    </source>
</evidence>
<organism evidence="1 2">
    <name type="scientific">Austropuccinia psidii MF-1</name>
    <dbReference type="NCBI Taxonomy" id="1389203"/>
    <lineage>
        <taxon>Eukaryota</taxon>
        <taxon>Fungi</taxon>
        <taxon>Dikarya</taxon>
        <taxon>Basidiomycota</taxon>
        <taxon>Pucciniomycotina</taxon>
        <taxon>Pucciniomycetes</taxon>
        <taxon>Pucciniales</taxon>
        <taxon>Sphaerophragmiaceae</taxon>
        <taxon>Austropuccinia</taxon>
    </lineage>
</organism>
<dbReference type="Proteomes" id="UP000765509">
    <property type="component" value="Unassembled WGS sequence"/>
</dbReference>
<reference evidence="1" key="1">
    <citation type="submission" date="2021-03" db="EMBL/GenBank/DDBJ databases">
        <title>Draft genome sequence of rust myrtle Austropuccinia psidii MF-1, a brazilian biotype.</title>
        <authorList>
            <person name="Quecine M.C."/>
            <person name="Pachon D.M.R."/>
            <person name="Bonatelli M.L."/>
            <person name="Correr F.H."/>
            <person name="Franceschini L.M."/>
            <person name="Leite T.F."/>
            <person name="Margarido G.R.A."/>
            <person name="Almeida C.A."/>
            <person name="Ferrarezi J.A."/>
            <person name="Labate C.A."/>
        </authorList>
    </citation>
    <scope>NUCLEOTIDE SEQUENCE</scope>
    <source>
        <strain evidence="1">MF-1</strain>
    </source>
</reference>
<name>A0A9Q3H2A5_9BASI</name>
<evidence type="ECO:0000313" key="1">
    <source>
        <dbReference type="EMBL" id="MBW0488636.1"/>
    </source>
</evidence>
<dbReference type="EMBL" id="AVOT02009699">
    <property type="protein sequence ID" value="MBW0488636.1"/>
    <property type="molecule type" value="Genomic_DNA"/>
</dbReference>
<keyword evidence="2" id="KW-1185">Reference proteome</keyword>
<dbReference type="AlphaFoldDB" id="A0A9Q3H2A5"/>
<gene>
    <name evidence="1" type="ORF">O181_028351</name>
</gene>
<protein>
    <submittedName>
        <fullName evidence="1">Uncharacterized protein</fullName>
    </submittedName>
</protein>
<sequence>MRLRFYPPHPPSQLLMPPPPAACNPYPPAAPSRIASDTALNPAYASAPLPLTILTLPHYIHSVRWLLGVEDKCCGISYR</sequence>